<dbReference type="EMBL" id="NFFZ01000008">
    <property type="protein sequence ID" value="OTI60702.1"/>
    <property type="molecule type" value="Genomic_DNA"/>
</dbReference>
<sequence>MIYESVSSAVVSALAADCIDNTSKQAWQKLYQAGEPGRRGGVMVSADLRQQIDCWVHARLHDQLIPRHWAALVAKYSTHQAKKVQAISLLRSVVATPAPSLFLYKAITTWAIPKLKGVQPALRKTVSVEIPVDGSPEKQARAVRAALEAERVKRKRIMARSSGMIVLPDEFYDMNTWDLDGKPESTRREWRRKIHRVLDEMVDEALVAAEQILNAEGLLAKDAA</sequence>
<dbReference type="RefSeq" id="WP_086250812.1">
    <property type="nucleotide sequence ID" value="NZ_NFFZ01000008.1"/>
</dbReference>
<name>A0A2C9WX37_PSEAI</name>
<proteinExistence type="predicted"/>
<organism evidence="1 2">
    <name type="scientific">Pseudomonas aeruginosa</name>
    <dbReference type="NCBI Taxonomy" id="287"/>
    <lineage>
        <taxon>Bacteria</taxon>
        <taxon>Pseudomonadati</taxon>
        <taxon>Pseudomonadota</taxon>
        <taxon>Gammaproteobacteria</taxon>
        <taxon>Pseudomonadales</taxon>
        <taxon>Pseudomonadaceae</taxon>
        <taxon>Pseudomonas</taxon>
    </lineage>
</organism>
<evidence type="ECO:0000313" key="2">
    <source>
        <dbReference type="Proteomes" id="UP000194857"/>
    </source>
</evidence>
<dbReference type="Proteomes" id="UP000194857">
    <property type="component" value="Unassembled WGS sequence"/>
</dbReference>
<protein>
    <recommendedName>
        <fullName evidence="3">Phage-like protein</fullName>
    </recommendedName>
</protein>
<gene>
    <name evidence="1" type="ORF">CAZ10_16590</name>
</gene>
<evidence type="ECO:0000313" key="1">
    <source>
        <dbReference type="EMBL" id="OTI60702.1"/>
    </source>
</evidence>
<accession>A0A2C9WX37</accession>
<evidence type="ECO:0008006" key="3">
    <source>
        <dbReference type="Google" id="ProtNLM"/>
    </source>
</evidence>
<comment type="caution">
    <text evidence="1">The sequence shown here is derived from an EMBL/GenBank/DDBJ whole genome shotgun (WGS) entry which is preliminary data.</text>
</comment>
<dbReference type="AlphaFoldDB" id="A0A2C9WX37"/>
<reference evidence="2" key="1">
    <citation type="submission" date="2017-05" db="EMBL/GenBank/DDBJ databases">
        <authorList>
            <person name="Giani T."/>
            <person name="Arena F."/>
            <person name="Pollini S."/>
            <person name="Di Pilato V."/>
            <person name="D'Andrea M.M."/>
            <person name="Henrici De Angelis L."/>
            <person name="Bassetti M."/>
            <person name="Rossolini G.M."/>
        </authorList>
    </citation>
    <scope>NUCLEOTIDE SEQUENCE [LARGE SCALE GENOMIC DNA]</scope>
    <source>
        <strain evidence="2">S567_C10_BS</strain>
    </source>
</reference>